<gene>
    <name evidence="3" type="ORF">MM171B01436_0007</name>
    <name evidence="2" type="ORF">MM415A02525_0007</name>
</gene>
<evidence type="ECO:0000256" key="1">
    <source>
        <dbReference type="SAM" id="MobiDB-lite"/>
    </source>
</evidence>
<dbReference type="EMBL" id="MT141996">
    <property type="protein sequence ID" value="QJA73025.1"/>
    <property type="molecule type" value="Genomic_DNA"/>
</dbReference>
<organism evidence="3">
    <name type="scientific">viral metagenome</name>
    <dbReference type="NCBI Taxonomy" id="1070528"/>
    <lineage>
        <taxon>unclassified sequences</taxon>
        <taxon>metagenomes</taxon>
        <taxon>organismal metagenomes</taxon>
    </lineage>
</organism>
<accession>A0A6M3M2W0</accession>
<sequence>MEREKIVKAVKSLNKSGLAKGEIRVEDIEDDKDLMDAFLVAVETVNKEDEEKLPKVVGDTYNALVDELEGNENTEESQPNNEKEESKVAETNRKNGKNGKKTEPVKETPPKEEKKAKGGKKESALEFGRRLFKGGKTKDEVKKALINLYMTEKAADEKFAAARAAAIYRTVSKEK</sequence>
<protein>
    <submittedName>
        <fullName evidence="3">Uncharacterized protein</fullName>
    </submittedName>
</protein>
<feature type="region of interest" description="Disordered" evidence="1">
    <location>
        <begin position="63"/>
        <end position="123"/>
    </location>
</feature>
<feature type="compositionally biased region" description="Basic and acidic residues" evidence="1">
    <location>
        <begin position="100"/>
        <end position="123"/>
    </location>
</feature>
<reference evidence="3" key="1">
    <citation type="submission" date="2020-03" db="EMBL/GenBank/DDBJ databases">
        <title>The deep terrestrial virosphere.</title>
        <authorList>
            <person name="Holmfeldt K."/>
            <person name="Nilsson E."/>
            <person name="Simone D."/>
            <person name="Lopez-Fernandez M."/>
            <person name="Wu X."/>
            <person name="de Brujin I."/>
            <person name="Lundin D."/>
            <person name="Andersson A."/>
            <person name="Bertilsson S."/>
            <person name="Dopson M."/>
        </authorList>
    </citation>
    <scope>NUCLEOTIDE SEQUENCE</scope>
    <source>
        <strain evidence="3">MM171B01436</strain>
        <strain evidence="2">MM415A02525</strain>
    </source>
</reference>
<feature type="compositionally biased region" description="Acidic residues" evidence="1">
    <location>
        <begin position="66"/>
        <end position="75"/>
    </location>
</feature>
<dbReference type="EMBL" id="MT143762">
    <property type="protein sequence ID" value="QJB02151.1"/>
    <property type="molecule type" value="Genomic_DNA"/>
</dbReference>
<evidence type="ECO:0000313" key="3">
    <source>
        <dbReference type="EMBL" id="QJB02151.1"/>
    </source>
</evidence>
<dbReference type="AlphaFoldDB" id="A0A6M3M2W0"/>
<evidence type="ECO:0000313" key="2">
    <source>
        <dbReference type="EMBL" id="QJA73025.1"/>
    </source>
</evidence>
<feature type="compositionally biased region" description="Basic and acidic residues" evidence="1">
    <location>
        <begin position="81"/>
        <end position="93"/>
    </location>
</feature>
<proteinExistence type="predicted"/>
<name>A0A6M3M2W0_9ZZZZ</name>